<sequence length="312" mass="36086">MISCFVTPLSSLHMANFDSYFQVDSWDGTVSVALFISSYDILGKIERLKRKFSTMPSNILEKLSVHVVFYSNETCRLQSVAYLNDTTDRLYPANVVRNIARMYVHSKYILPTDYEFVFSKDFEGKMRALADRELTRNPKMVLVSRTFEVSDTVKRLPRVKDPLYSLYRAGQAVEFHARYYPGAHKISGIDGWFAHKESEKASINSVLKLQKASWEPQFVSFSTIPLHDENFPYSIRDNSVLRWEMCRQNYTFAIVNDVFMVHRGIKLPRDIANTSAAQKKLKPQFKQALKLFTQRMKETYPETAASCPKFTA</sequence>
<dbReference type="PANTHER" id="PTHR47411">
    <property type="entry name" value="B3GNT1, BETA-1,3-N-ACETYLGUCOSAMINYLTRANSFERASE 1, HOMOLOG"/>
    <property type="match status" value="1"/>
</dbReference>
<protein>
    <recommendedName>
        <fullName evidence="3">Glycosyltransferase family 92 protein</fullName>
    </recommendedName>
</protein>
<dbReference type="Proteomes" id="UP001608902">
    <property type="component" value="Unassembled WGS sequence"/>
</dbReference>
<reference evidence="1 2" key="1">
    <citation type="submission" date="2024-08" db="EMBL/GenBank/DDBJ databases">
        <title>Gnathostoma spinigerum genome.</title>
        <authorList>
            <person name="Gonzalez-Bertolin B."/>
            <person name="Monzon S."/>
            <person name="Zaballos A."/>
            <person name="Jimenez P."/>
            <person name="Dekumyoy P."/>
            <person name="Varona S."/>
            <person name="Cuesta I."/>
            <person name="Sumanam S."/>
            <person name="Adisakwattana P."/>
            <person name="Gasser R.B."/>
            <person name="Hernandez-Gonzalez A."/>
            <person name="Young N.D."/>
            <person name="Perteguer M.J."/>
        </authorList>
    </citation>
    <scope>NUCLEOTIDE SEQUENCE [LARGE SCALE GENOMIC DNA]</scope>
    <source>
        <strain evidence="1">AL3</strain>
        <tissue evidence="1">Liver</tissue>
    </source>
</reference>
<dbReference type="EMBL" id="JBGFUD010002998">
    <property type="protein sequence ID" value="MFH4978224.1"/>
    <property type="molecule type" value="Genomic_DNA"/>
</dbReference>
<dbReference type="AlphaFoldDB" id="A0ABD6EDZ1"/>
<dbReference type="Pfam" id="PF13896">
    <property type="entry name" value="Glyco_transf_49"/>
    <property type="match status" value="1"/>
</dbReference>
<dbReference type="PANTHER" id="PTHR47411:SF3">
    <property type="entry name" value="I-BETA-1,3-N-ACETYLGLUCOSAMINYLTRANSFERASE"/>
    <property type="match status" value="1"/>
</dbReference>
<proteinExistence type="predicted"/>
<keyword evidence="2" id="KW-1185">Reference proteome</keyword>
<evidence type="ECO:0008006" key="3">
    <source>
        <dbReference type="Google" id="ProtNLM"/>
    </source>
</evidence>
<evidence type="ECO:0000313" key="1">
    <source>
        <dbReference type="EMBL" id="MFH4978224.1"/>
    </source>
</evidence>
<name>A0ABD6EDZ1_9BILA</name>
<organism evidence="1 2">
    <name type="scientific">Gnathostoma spinigerum</name>
    <dbReference type="NCBI Taxonomy" id="75299"/>
    <lineage>
        <taxon>Eukaryota</taxon>
        <taxon>Metazoa</taxon>
        <taxon>Ecdysozoa</taxon>
        <taxon>Nematoda</taxon>
        <taxon>Chromadorea</taxon>
        <taxon>Rhabditida</taxon>
        <taxon>Spirurina</taxon>
        <taxon>Gnathostomatomorpha</taxon>
        <taxon>Gnathostomatoidea</taxon>
        <taxon>Gnathostomatidae</taxon>
        <taxon>Gnathostoma</taxon>
    </lineage>
</organism>
<comment type="caution">
    <text evidence="1">The sequence shown here is derived from an EMBL/GenBank/DDBJ whole genome shotgun (WGS) entry which is preliminary data.</text>
</comment>
<accession>A0ABD6EDZ1</accession>
<evidence type="ECO:0000313" key="2">
    <source>
        <dbReference type="Proteomes" id="UP001608902"/>
    </source>
</evidence>
<gene>
    <name evidence="1" type="ORF">AB6A40_004933</name>
</gene>